<feature type="region of interest" description="Disordered" evidence="1">
    <location>
        <begin position="69"/>
        <end position="108"/>
    </location>
</feature>
<evidence type="ECO:0000313" key="3">
    <source>
        <dbReference type="Proteomes" id="UP000018201"/>
    </source>
</evidence>
<evidence type="ECO:0000256" key="1">
    <source>
        <dbReference type="SAM" id="MobiDB-lite"/>
    </source>
</evidence>
<keyword evidence="3" id="KW-1185">Reference proteome</keyword>
<dbReference type="PANTHER" id="PTHR22538">
    <property type="entry name" value="CILIA- AND FLAGELLA-ASSOCIATED PROTEIN 74"/>
    <property type="match status" value="1"/>
</dbReference>
<keyword evidence="2" id="KW-0966">Cell projection</keyword>
<feature type="region of interest" description="Disordered" evidence="1">
    <location>
        <begin position="844"/>
        <end position="921"/>
    </location>
</feature>
<reference evidence="2" key="2">
    <citation type="submission" date="2013-10" db="EMBL/GenBank/DDBJ databases">
        <authorList>
            <person name="Aslett M."/>
        </authorList>
    </citation>
    <scope>NUCLEOTIDE SEQUENCE [LARGE SCALE GENOMIC DNA]</scope>
    <source>
        <strain evidence="2">Houghton</strain>
    </source>
</reference>
<dbReference type="PANTHER" id="PTHR22538:SF0">
    <property type="entry name" value="CILIA- AND FLAGELLA-ASSOCIATED PROTEIN 74"/>
    <property type="match status" value="1"/>
</dbReference>
<keyword evidence="2" id="KW-0969">Cilium</keyword>
<feature type="compositionally biased region" description="Polar residues" evidence="1">
    <location>
        <begin position="201"/>
        <end position="211"/>
    </location>
</feature>
<feature type="region of interest" description="Disordered" evidence="1">
    <location>
        <begin position="1297"/>
        <end position="1411"/>
    </location>
</feature>
<feature type="compositionally biased region" description="Basic and acidic residues" evidence="1">
    <location>
        <begin position="888"/>
        <end position="900"/>
    </location>
</feature>
<sequence length="1468" mass="157206">MSAGRSTQLTVTFTPKKEEDLKTEILLLSPTGPQSLPVICSRKRSVLSFRPHKLSPQALLRSLQTLSAPAQGTCGGGSDPSVKRKSEEDTHARLGGGKARLSRRTQPLEEKEVKDGVVYLSAGDIQLGEVAAVRFRLSNTGSLGTAYRLFPVSPGGQQEPSEVDSLLNQRSGQPSETAGPLPDLPEESASEHRSAEEAAITSPTEFSSSENLGRESNLDQPEEDLRSLSASGWLEALQGEAVVLAQRLRISDKQNTLAWERILSSGLNSLLEGRTEHDREEVSCTATPLQLSLRSTLVKNAAGELDALQTQEITIVHAPTRTGRFVGFFTLQFSDPDHEDVVVVVDGQCVLPPVCMDAPLHDLGICVPERGYRQHFQVTSSSTLTRTLQVVSPEAEEGVLWVEPRCSFVQPRGVASLTAHLCLSFSFFDRHPEYVQPLPDAIAKTNLKSVAFKIPIQIRASDQILCAETAITGVLTELHLRLSRTALNFGTSENTIRRTQLIKVHNPSLLIASFGFRSSDRALRVLEPPHFSDLDGGLNRQQALKSSQDNRQPAPDIPCSAPPQDPNGVVASSSDSAPTEQTLGPKRCSGPGELPLDDYQDTQTLPPFLALRQLQQTDSKTWDDLHQYLPHLDCGGTGLLLPGETRSFAVVLDPTELRCDAHALQLATGKAVEREGELRMRVLLASQAAYEVKIPWSVTLMESPVAILPAPTLKFPAIPVGQRSSATLELKLLANQIALGRVEAEGIPKHSSSPETPLKENTQFTAILVEVQQPPPSLSALSIAPTRVLLYPKKRTASLFICFNPTNEYMQIQQLPPPAIGAQEAVADLETSSLCSTYETVKLGPQQSGGAPNGEKAQPIASAGSAKGREAAKRAGKPDGSTPVDSKATTEKRPHRDVKPKQSKASLKAGGSIGEEGETATACPSEDFAEAAANGNSVATAGGTEGCNDTVAPAQERNSGAALQEALLEMTKAGGVRWTSLEEDGGGDFFAFDNPRAFHHARWLVPLKICRLTPRQVDAFLAGKEMDSLQPPVCGVSQSFIEVSTCATPPLVVASLQQVDFGSVMVSTCATPPLVVASLQQVDFGSVMNFGADLVLQSARTRITVSLSGSGIQQTVDVVPFQTAYDMGAVLCPPQGKGAVCASSTSYAVSLKNRTSTPLAFTLVPKQSRYPQLDCAKAGTEGWLRGDFELAFATEGHASKVLSFFGLATANPIYVTVPLLHGGSNGPPREALACSPHESNSGHNSSNKCCCDGLAEPKDFEEALRAGTTCLACCMECLPRLSAERNLLSAEDLDSPWNRAVTDEGNPTPKAKGQSLSHQQAQLAGSDSGSEKKRFELQQSQQTIHVRFGSPSRGGSFEEPDACAGHTQGDRLIQEGSSQRQPAHIPLSPGQDERQKGDTGGLQQEADLIIDNDVTPEERIRDVLSHQPTAILKEQQVTATARLCYRGATSGGSSQSQEVAVIRLSAPL</sequence>
<feature type="compositionally biased region" description="Polar residues" evidence="1">
    <location>
        <begin position="155"/>
        <end position="176"/>
    </location>
</feature>
<accession>U6G669</accession>
<name>U6G669_9EIME</name>
<evidence type="ECO:0000313" key="2">
    <source>
        <dbReference type="EMBL" id="CDI75741.1"/>
    </source>
</evidence>
<feature type="compositionally biased region" description="Polar residues" evidence="1">
    <location>
        <begin position="1314"/>
        <end position="1328"/>
    </location>
</feature>
<dbReference type="OrthoDB" id="545169at2759"/>
<feature type="region of interest" description="Disordered" evidence="1">
    <location>
        <begin position="151"/>
        <end position="224"/>
    </location>
</feature>
<reference evidence="2" key="1">
    <citation type="submission" date="2013-10" db="EMBL/GenBank/DDBJ databases">
        <title>Genomic analysis of the causative agents of coccidiosis in chickens.</title>
        <authorList>
            <person name="Reid A.J."/>
            <person name="Blake D."/>
            <person name="Billington K."/>
            <person name="Browne H."/>
            <person name="Dunn M."/>
            <person name="Hung S."/>
            <person name="Kawahara F."/>
            <person name="Miranda-Saavedra D."/>
            <person name="Mourier T."/>
            <person name="Nagra H."/>
            <person name="Otto T.D."/>
            <person name="Rawlings N."/>
            <person name="Sanchez A."/>
            <person name="Sanders M."/>
            <person name="Subramaniam C."/>
            <person name="Tay Y."/>
            <person name="Dear P."/>
            <person name="Doerig C."/>
            <person name="Gruber A."/>
            <person name="Parkinson J."/>
            <person name="Shirley M."/>
            <person name="Wan K.L."/>
            <person name="Berriman M."/>
            <person name="Tomley F."/>
            <person name="Pain A."/>
        </authorList>
    </citation>
    <scope>NUCLEOTIDE SEQUENCE [LARGE SCALE GENOMIC DNA]</scope>
    <source>
        <strain evidence="2">Houghton</strain>
    </source>
</reference>
<proteinExistence type="predicted"/>
<feature type="compositionally biased region" description="Basic and acidic residues" evidence="1">
    <location>
        <begin position="81"/>
        <end position="92"/>
    </location>
</feature>
<feature type="compositionally biased region" description="Basic and acidic residues" evidence="1">
    <location>
        <begin position="867"/>
        <end position="877"/>
    </location>
</feature>
<dbReference type="EMBL" id="HG691099">
    <property type="protein sequence ID" value="CDI75741.1"/>
    <property type="molecule type" value="Genomic_DNA"/>
</dbReference>
<protein>
    <submittedName>
        <fullName evidence="2">Flagellar associated protein, related, related</fullName>
    </submittedName>
</protein>
<organism evidence="2 3">
    <name type="scientific">Eimeria praecox</name>
    <dbReference type="NCBI Taxonomy" id="51316"/>
    <lineage>
        <taxon>Eukaryota</taxon>
        <taxon>Sar</taxon>
        <taxon>Alveolata</taxon>
        <taxon>Apicomplexa</taxon>
        <taxon>Conoidasida</taxon>
        <taxon>Coccidia</taxon>
        <taxon>Eucoccidiorida</taxon>
        <taxon>Eimeriorina</taxon>
        <taxon>Eimeriidae</taxon>
        <taxon>Eimeria</taxon>
    </lineage>
</organism>
<feature type="region of interest" description="Disordered" evidence="1">
    <location>
        <begin position="542"/>
        <end position="601"/>
    </location>
</feature>
<feature type="compositionally biased region" description="Polar residues" evidence="1">
    <location>
        <begin position="542"/>
        <end position="551"/>
    </location>
</feature>
<dbReference type="Proteomes" id="UP000018201">
    <property type="component" value="Unassembled WGS sequence"/>
</dbReference>
<keyword evidence="2" id="KW-0282">Flagellum</keyword>
<gene>
    <name evidence="2" type="ORF">EPH_0024470</name>
</gene>
<dbReference type="VEuPathDB" id="ToxoDB:EPH_0024470"/>
<feature type="compositionally biased region" description="Polar residues" evidence="1">
    <location>
        <begin position="570"/>
        <end position="582"/>
    </location>
</feature>